<sequence length="340" mass="38565">MAPADQENTAFITDRGIYCYKVMPFGLKNAGATYQRMVDKLFRRQIGRNMEIYCVFGVSSGRFLGFVIHQRGIDANPEKVRAITWMHSPCSVKEVQCLTGKLAALSRFISRSGDRCLPFFQTLQQVNNFTWTPECEEAFKDLKAYLTRLPRLASPPPKQQPIYYLRPYFQSHTIKLSEFDIQYSPQNAIKAQVLADFITELTPEDFGLILKSPTGETYERSIRLQFQATNNEADYEARDPTMASYLAETQRLARLFSRFSITQPITAPTIPSCGIPDDPTAARRLRRTQAWYSLVGGKLYRRGFSQPLLLCLAPPKAHTVLAELHEGICGEHIGGRTLAF</sequence>
<dbReference type="PANTHER" id="PTHR48475:SF2">
    <property type="entry name" value="RIBONUCLEASE H"/>
    <property type="match status" value="1"/>
</dbReference>
<dbReference type="PANTHER" id="PTHR48475">
    <property type="entry name" value="RIBONUCLEASE H"/>
    <property type="match status" value="1"/>
</dbReference>
<evidence type="ECO:0000313" key="2">
    <source>
        <dbReference type="Proteomes" id="UP000012960"/>
    </source>
</evidence>
<dbReference type="InterPro" id="IPR043502">
    <property type="entry name" value="DNA/RNA_pol_sf"/>
</dbReference>
<keyword evidence="2" id="KW-1185">Reference proteome</keyword>
<dbReference type="Proteomes" id="UP000012960">
    <property type="component" value="Unplaced"/>
</dbReference>
<dbReference type="InterPro" id="IPR043128">
    <property type="entry name" value="Rev_trsase/Diguanyl_cyclase"/>
</dbReference>
<dbReference type="OMA" id="TYERSIR"/>
<dbReference type="EnsemblPlants" id="Ma00_t04710.1">
    <property type="protein sequence ID" value="Ma00_p04710.1"/>
    <property type="gene ID" value="Ma00_g04710"/>
</dbReference>
<protein>
    <submittedName>
        <fullName evidence="1">Uncharacterized protein</fullName>
    </submittedName>
</protein>
<dbReference type="Gramene" id="Ma00_t04710.1">
    <property type="protein sequence ID" value="Ma00_p04710.1"/>
    <property type="gene ID" value="Ma00_g04710"/>
</dbReference>
<proteinExistence type="predicted"/>
<dbReference type="AlphaFoldDB" id="A0A804HNC6"/>
<organism evidence="1 2">
    <name type="scientific">Musa acuminata subsp. malaccensis</name>
    <name type="common">Wild banana</name>
    <name type="synonym">Musa malaccensis</name>
    <dbReference type="NCBI Taxonomy" id="214687"/>
    <lineage>
        <taxon>Eukaryota</taxon>
        <taxon>Viridiplantae</taxon>
        <taxon>Streptophyta</taxon>
        <taxon>Embryophyta</taxon>
        <taxon>Tracheophyta</taxon>
        <taxon>Spermatophyta</taxon>
        <taxon>Magnoliopsida</taxon>
        <taxon>Liliopsida</taxon>
        <taxon>Zingiberales</taxon>
        <taxon>Musaceae</taxon>
        <taxon>Musa</taxon>
    </lineage>
</organism>
<dbReference type="SUPFAM" id="SSF56672">
    <property type="entry name" value="DNA/RNA polymerases"/>
    <property type="match status" value="1"/>
</dbReference>
<name>A0A804HNC6_MUSAM</name>
<evidence type="ECO:0000313" key="1">
    <source>
        <dbReference type="EnsemblPlants" id="Ma00_p04710.1"/>
    </source>
</evidence>
<dbReference type="InParanoid" id="A0A804HNC6"/>
<accession>A0A804HNC6</accession>
<reference evidence="1" key="1">
    <citation type="submission" date="2021-05" db="UniProtKB">
        <authorList>
            <consortium name="EnsemblPlants"/>
        </authorList>
    </citation>
    <scope>IDENTIFICATION</scope>
    <source>
        <strain evidence="1">subsp. malaccensis</strain>
    </source>
</reference>
<dbReference type="Gene3D" id="3.10.10.10">
    <property type="entry name" value="HIV Type 1 Reverse Transcriptase, subunit A, domain 1"/>
    <property type="match status" value="1"/>
</dbReference>
<dbReference type="Gene3D" id="3.30.70.270">
    <property type="match status" value="2"/>
</dbReference>